<feature type="transmembrane region" description="Helical" evidence="1">
    <location>
        <begin position="57"/>
        <end position="77"/>
    </location>
</feature>
<dbReference type="InterPro" id="IPR019182">
    <property type="entry name" value="Cytochrome_b-c1_su10_fun"/>
</dbReference>
<dbReference type="PANTHER" id="PTHR28254:SF1">
    <property type="entry name" value="CYTOCHROME B-C1 COMPLEX SUBUNIT 10, MITOCHONDRIAL"/>
    <property type="match status" value="1"/>
</dbReference>
<dbReference type="Proteomes" id="UP000799437">
    <property type="component" value="Unassembled WGS sequence"/>
</dbReference>
<evidence type="ECO:0000313" key="2">
    <source>
        <dbReference type="EMBL" id="KAF2755660.1"/>
    </source>
</evidence>
<evidence type="ECO:0000256" key="1">
    <source>
        <dbReference type="SAM" id="Phobius"/>
    </source>
</evidence>
<keyword evidence="1" id="KW-0812">Transmembrane</keyword>
<keyword evidence="1" id="KW-0472">Membrane</keyword>
<dbReference type="GO" id="GO:0005739">
    <property type="term" value="C:mitochondrion"/>
    <property type="evidence" value="ECO:0007669"/>
    <property type="project" value="GOC"/>
</dbReference>
<dbReference type="EMBL" id="ML996577">
    <property type="protein sequence ID" value="KAF2755660.1"/>
    <property type="molecule type" value="Genomic_DNA"/>
</dbReference>
<sequence length="108" mass="11638">MPVSESSARLSTGFTGKGGLQPWSVREPYTAYKSPYGPQYKAVKQFHGISFGRAARFGITAAGFGGVAGFAALFMFAELPRVAKDIMQPIPILGSFFTKEIAPEDNPF</sequence>
<dbReference type="AlphaFoldDB" id="A0A6A6W152"/>
<dbReference type="OrthoDB" id="2391627at2759"/>
<organism evidence="2 3">
    <name type="scientific">Pseudovirgaria hyperparasitica</name>
    <dbReference type="NCBI Taxonomy" id="470096"/>
    <lineage>
        <taxon>Eukaryota</taxon>
        <taxon>Fungi</taxon>
        <taxon>Dikarya</taxon>
        <taxon>Ascomycota</taxon>
        <taxon>Pezizomycotina</taxon>
        <taxon>Dothideomycetes</taxon>
        <taxon>Dothideomycetes incertae sedis</taxon>
        <taxon>Acrospermales</taxon>
        <taxon>Acrospermaceae</taxon>
        <taxon>Pseudovirgaria</taxon>
    </lineage>
</organism>
<name>A0A6A6W152_9PEZI</name>
<reference evidence="2" key="1">
    <citation type="journal article" date="2020" name="Stud. Mycol.">
        <title>101 Dothideomycetes genomes: a test case for predicting lifestyles and emergence of pathogens.</title>
        <authorList>
            <person name="Haridas S."/>
            <person name="Albert R."/>
            <person name="Binder M."/>
            <person name="Bloem J."/>
            <person name="Labutti K."/>
            <person name="Salamov A."/>
            <person name="Andreopoulos B."/>
            <person name="Baker S."/>
            <person name="Barry K."/>
            <person name="Bills G."/>
            <person name="Bluhm B."/>
            <person name="Cannon C."/>
            <person name="Castanera R."/>
            <person name="Culley D."/>
            <person name="Daum C."/>
            <person name="Ezra D."/>
            <person name="Gonzalez J."/>
            <person name="Henrissat B."/>
            <person name="Kuo A."/>
            <person name="Liang C."/>
            <person name="Lipzen A."/>
            <person name="Lutzoni F."/>
            <person name="Magnuson J."/>
            <person name="Mondo S."/>
            <person name="Nolan M."/>
            <person name="Ohm R."/>
            <person name="Pangilinan J."/>
            <person name="Park H.-J."/>
            <person name="Ramirez L."/>
            <person name="Alfaro M."/>
            <person name="Sun H."/>
            <person name="Tritt A."/>
            <person name="Yoshinaga Y."/>
            <person name="Zwiers L.-H."/>
            <person name="Turgeon B."/>
            <person name="Goodwin S."/>
            <person name="Spatafora J."/>
            <person name="Crous P."/>
            <person name="Grigoriev I."/>
        </authorList>
    </citation>
    <scope>NUCLEOTIDE SEQUENCE</scope>
    <source>
        <strain evidence="2">CBS 121739</strain>
    </source>
</reference>
<keyword evidence="3" id="KW-1185">Reference proteome</keyword>
<dbReference type="Pfam" id="PF09796">
    <property type="entry name" value="QCR10"/>
    <property type="match status" value="1"/>
</dbReference>
<gene>
    <name evidence="2" type="ORF">EJ05DRAFT_513143</name>
</gene>
<proteinExistence type="predicted"/>
<dbReference type="RefSeq" id="XP_033598111.1">
    <property type="nucleotide sequence ID" value="XM_033748405.1"/>
</dbReference>
<dbReference type="GeneID" id="54489459"/>
<protein>
    <submittedName>
        <fullName evidence="2">Uncharacterized protein</fullName>
    </submittedName>
</protein>
<keyword evidence="1" id="KW-1133">Transmembrane helix</keyword>
<accession>A0A6A6W152</accession>
<dbReference type="GO" id="GO:0006122">
    <property type="term" value="P:mitochondrial electron transport, ubiquinol to cytochrome c"/>
    <property type="evidence" value="ECO:0007669"/>
    <property type="project" value="InterPro"/>
</dbReference>
<dbReference type="PANTHER" id="PTHR28254">
    <property type="entry name" value="CYTOCHROME B-C1 COMPLEX SUBUNIT 10"/>
    <property type="match status" value="1"/>
</dbReference>
<evidence type="ECO:0000313" key="3">
    <source>
        <dbReference type="Proteomes" id="UP000799437"/>
    </source>
</evidence>